<feature type="compositionally biased region" description="Basic residues" evidence="1">
    <location>
        <begin position="596"/>
        <end position="611"/>
    </location>
</feature>
<feature type="region of interest" description="Disordered" evidence="1">
    <location>
        <begin position="474"/>
        <end position="516"/>
    </location>
</feature>
<sequence length="611" mass="63513">MVAGTPDDPTSPTAVTPIPNHAAPRMPTTQDALDILPALTVQTHAGALLAIRLALRHVFSDRLSSYARRGRSGGQLWTLGFRVWRWEGRGGRASCYGEAEHGCGSRWGGDELVGIGRGDVRAYVVQGLSGSTKDGTLTWHRAASGNSTSTADGLDDTERRLHEGVTLAEALGTVRDGWKRGGRGRDGRASWPSARGPAACGLLDPTTAERGRRTSAAGPGASAHPVLAKLAAMLSHLISHPSGASPAHRHALLPLGAHISLRSAGAVIDQLERLHLFLRAVPDPRRNITDLAEAFFTASAPSSSTPSVSSAAPEANPRVTAARLLLSRIFHAMLDLPLYLARLLRVLLPNVLGSAAGEEDGEVWRLELVLLKEYDEGYGGAGGGGFGGGGWRRTEEEEATPTLTAAAPAQRAALPSHSPGPAQATTKQPEPEALQAADWEGHARILAIRQCLREVGACVFPDIIGSPMLPGAGQQANFTQTSSEAKSARPPLMGFNSNVLGSGSRDRATPTLDHSGSPAPAYGVTCAALTSALPSLAGGVLGSVGVSLFGGLSVATSWVVPSKPAVGTDSAFSPYGIQSPSFSSSTSTPLTGATVHAHHADHRKSKPHSQV</sequence>
<gene>
    <name evidence="2" type="ORF">CALVIDRAFT_568368</name>
</gene>
<keyword evidence="3" id="KW-1185">Reference proteome</keyword>
<evidence type="ECO:0000313" key="2">
    <source>
        <dbReference type="EMBL" id="KZO91343.1"/>
    </source>
</evidence>
<feature type="region of interest" description="Disordered" evidence="1">
    <location>
        <begin position="581"/>
        <end position="611"/>
    </location>
</feature>
<dbReference type="AlphaFoldDB" id="A0A167H834"/>
<dbReference type="Proteomes" id="UP000076738">
    <property type="component" value="Unassembled WGS sequence"/>
</dbReference>
<evidence type="ECO:0000256" key="1">
    <source>
        <dbReference type="SAM" id="MobiDB-lite"/>
    </source>
</evidence>
<dbReference type="EMBL" id="KV417325">
    <property type="protein sequence ID" value="KZO91343.1"/>
    <property type="molecule type" value="Genomic_DNA"/>
</dbReference>
<protein>
    <submittedName>
        <fullName evidence="2">Uncharacterized protein</fullName>
    </submittedName>
</protein>
<feature type="compositionally biased region" description="Low complexity" evidence="1">
    <location>
        <begin position="400"/>
        <end position="415"/>
    </location>
</feature>
<proteinExistence type="predicted"/>
<reference evidence="2 3" key="1">
    <citation type="journal article" date="2016" name="Mol. Biol. Evol.">
        <title>Comparative Genomics of Early-Diverging Mushroom-Forming Fungi Provides Insights into the Origins of Lignocellulose Decay Capabilities.</title>
        <authorList>
            <person name="Nagy L.G."/>
            <person name="Riley R."/>
            <person name="Tritt A."/>
            <person name="Adam C."/>
            <person name="Daum C."/>
            <person name="Floudas D."/>
            <person name="Sun H."/>
            <person name="Yadav J.S."/>
            <person name="Pangilinan J."/>
            <person name="Larsson K.H."/>
            <person name="Matsuura K."/>
            <person name="Barry K."/>
            <person name="Labutti K."/>
            <person name="Kuo R."/>
            <person name="Ohm R.A."/>
            <person name="Bhattacharya S.S."/>
            <person name="Shirouzu T."/>
            <person name="Yoshinaga Y."/>
            <person name="Martin F.M."/>
            <person name="Grigoriev I.V."/>
            <person name="Hibbett D.S."/>
        </authorList>
    </citation>
    <scope>NUCLEOTIDE SEQUENCE [LARGE SCALE GENOMIC DNA]</scope>
    <source>
        <strain evidence="2 3">TUFC12733</strain>
    </source>
</reference>
<organism evidence="2 3">
    <name type="scientific">Calocera viscosa (strain TUFC12733)</name>
    <dbReference type="NCBI Taxonomy" id="1330018"/>
    <lineage>
        <taxon>Eukaryota</taxon>
        <taxon>Fungi</taxon>
        <taxon>Dikarya</taxon>
        <taxon>Basidiomycota</taxon>
        <taxon>Agaricomycotina</taxon>
        <taxon>Dacrymycetes</taxon>
        <taxon>Dacrymycetales</taxon>
        <taxon>Dacrymycetaceae</taxon>
        <taxon>Calocera</taxon>
    </lineage>
</organism>
<feature type="region of interest" description="Disordered" evidence="1">
    <location>
        <begin position="383"/>
        <end position="433"/>
    </location>
</feature>
<accession>A0A167H834</accession>
<feature type="region of interest" description="Disordered" evidence="1">
    <location>
        <begin position="1"/>
        <end position="26"/>
    </location>
</feature>
<feature type="compositionally biased region" description="Polar residues" evidence="1">
    <location>
        <begin position="474"/>
        <end position="485"/>
    </location>
</feature>
<feature type="compositionally biased region" description="Basic and acidic residues" evidence="1">
    <location>
        <begin position="178"/>
        <end position="188"/>
    </location>
</feature>
<name>A0A167H834_CALVF</name>
<feature type="region of interest" description="Disordered" evidence="1">
    <location>
        <begin position="178"/>
        <end position="198"/>
    </location>
</feature>
<evidence type="ECO:0000313" key="3">
    <source>
        <dbReference type="Proteomes" id="UP000076738"/>
    </source>
</evidence>